<dbReference type="GO" id="GO:0005096">
    <property type="term" value="F:GTPase activator activity"/>
    <property type="evidence" value="ECO:0007669"/>
    <property type="project" value="TreeGrafter"/>
</dbReference>
<organism evidence="3 4">
    <name type="scientific">Heterorhabditis bacteriophora</name>
    <name type="common">Entomopathogenic nematode worm</name>
    <dbReference type="NCBI Taxonomy" id="37862"/>
    <lineage>
        <taxon>Eukaryota</taxon>
        <taxon>Metazoa</taxon>
        <taxon>Ecdysozoa</taxon>
        <taxon>Nematoda</taxon>
        <taxon>Chromadorea</taxon>
        <taxon>Rhabditida</taxon>
        <taxon>Rhabditina</taxon>
        <taxon>Rhabditomorpha</taxon>
        <taxon>Strongyloidea</taxon>
        <taxon>Heterorhabditidae</taxon>
        <taxon>Heterorhabditis</taxon>
    </lineage>
</organism>
<evidence type="ECO:0000259" key="2">
    <source>
        <dbReference type="PROSITE" id="PS50238"/>
    </source>
</evidence>
<dbReference type="SUPFAM" id="SSF48350">
    <property type="entry name" value="GTPase activation domain, GAP"/>
    <property type="match status" value="1"/>
</dbReference>
<proteinExistence type="predicted"/>
<feature type="region of interest" description="Disordered" evidence="1">
    <location>
        <begin position="1"/>
        <end position="40"/>
    </location>
</feature>
<dbReference type="InterPro" id="IPR000857">
    <property type="entry name" value="MyTH4_dom"/>
</dbReference>
<dbReference type="AlphaFoldDB" id="A0A1I7WIS5"/>
<dbReference type="GO" id="GO:0007165">
    <property type="term" value="P:signal transduction"/>
    <property type="evidence" value="ECO:0007669"/>
    <property type="project" value="InterPro"/>
</dbReference>
<protein>
    <submittedName>
        <fullName evidence="4">Rho-GAP domain-containing protein</fullName>
    </submittedName>
</protein>
<dbReference type="WBParaSite" id="Hba_04916">
    <property type="protein sequence ID" value="Hba_04916"/>
    <property type="gene ID" value="Hba_04916"/>
</dbReference>
<dbReference type="PANTHER" id="PTHR45876:SF8">
    <property type="entry name" value="FI04035P"/>
    <property type="match status" value="1"/>
</dbReference>
<dbReference type="InterPro" id="IPR000198">
    <property type="entry name" value="RhoGAP_dom"/>
</dbReference>
<dbReference type="GO" id="GO:0005737">
    <property type="term" value="C:cytoplasm"/>
    <property type="evidence" value="ECO:0007669"/>
    <property type="project" value="TreeGrafter"/>
</dbReference>
<dbReference type="Pfam" id="PF00784">
    <property type="entry name" value="MyTH4"/>
    <property type="match status" value="1"/>
</dbReference>
<dbReference type="PROSITE" id="PS50238">
    <property type="entry name" value="RHOGAP"/>
    <property type="match status" value="1"/>
</dbReference>
<dbReference type="Gene3D" id="1.10.555.10">
    <property type="entry name" value="Rho GTPase activation protein"/>
    <property type="match status" value="1"/>
</dbReference>
<accession>A0A1I7WIS5</accession>
<feature type="domain" description="Rho-GAP" evidence="2">
    <location>
        <begin position="289"/>
        <end position="470"/>
    </location>
</feature>
<feature type="compositionally biased region" description="Low complexity" evidence="1">
    <location>
        <begin position="150"/>
        <end position="178"/>
    </location>
</feature>
<dbReference type="InterPro" id="IPR008936">
    <property type="entry name" value="Rho_GTPase_activation_prot"/>
</dbReference>
<reference evidence="4" key="1">
    <citation type="submission" date="2016-11" db="UniProtKB">
        <authorList>
            <consortium name="WormBaseParasite"/>
        </authorList>
    </citation>
    <scope>IDENTIFICATION</scope>
</reference>
<name>A0A1I7WIS5_HETBA</name>
<dbReference type="GO" id="GO:0005856">
    <property type="term" value="C:cytoskeleton"/>
    <property type="evidence" value="ECO:0007669"/>
    <property type="project" value="InterPro"/>
</dbReference>
<feature type="region of interest" description="Disordered" evidence="1">
    <location>
        <begin position="143"/>
        <end position="186"/>
    </location>
</feature>
<dbReference type="Proteomes" id="UP000095283">
    <property type="component" value="Unplaced"/>
</dbReference>
<dbReference type="InterPro" id="IPR038185">
    <property type="entry name" value="MyTH4_dom_sf"/>
</dbReference>
<evidence type="ECO:0000256" key="1">
    <source>
        <dbReference type="SAM" id="MobiDB-lite"/>
    </source>
</evidence>
<dbReference type="SMART" id="SM00324">
    <property type="entry name" value="RhoGAP"/>
    <property type="match status" value="1"/>
</dbReference>
<evidence type="ECO:0000313" key="3">
    <source>
        <dbReference type="Proteomes" id="UP000095283"/>
    </source>
</evidence>
<evidence type="ECO:0000313" key="4">
    <source>
        <dbReference type="WBParaSite" id="Hba_04916"/>
    </source>
</evidence>
<dbReference type="Gene3D" id="1.25.40.530">
    <property type="entry name" value="MyTH4 domain"/>
    <property type="match status" value="1"/>
</dbReference>
<sequence>MNGNESSMESVENTPHTSCPSSGTSKEHARVRRTCETQTSPAIRRGPRRVMAQNIGPETGIVMTRAASRSSSSTMNGMQQSFDVCIIYSTRPSLFQVLDTVVIITNDFQRYLKGFKRMSLDDPNDCLSVDRAEYSNRDCSKARQFPPFPTTGTTSTISTVPSAESFPTRSSRSSSPPVQRRHLFSTNTGPKTKFLNTGGQISCIVYSVLCFNLLSFRFSYNFQIYTRRGWELLAIFLVFVTPSEKQSLLLTDFIDRNSERIFDRPEVAVSHFAHQCAKRLAKTHVRYKPSLNAVQEARLSRCLNILTVAKFSNSDYVNNISWKFRVPADPDQLMTTRTRLDMWVVPVVHDAHVPAGLLKLWLRQLPEPLIPHSIYQRALSACESAADVTRLVELLPNNNKLVLARLVALLQDLARDEVVVHTKMDVSNLAMVMAPNVLRCESEDPRVIFENTRREMTFLKTLIMYYDTSYIQDLKDLDIVHNAQFRYVSTRITRNVQLYK</sequence>
<dbReference type="PANTHER" id="PTHR45876">
    <property type="entry name" value="FI04035P"/>
    <property type="match status" value="1"/>
</dbReference>
<dbReference type="Pfam" id="PF00620">
    <property type="entry name" value="RhoGAP"/>
    <property type="match status" value="1"/>
</dbReference>
<feature type="compositionally biased region" description="Polar residues" evidence="1">
    <location>
        <begin position="1"/>
        <end position="24"/>
    </location>
</feature>
<keyword evidence="3" id="KW-1185">Reference proteome</keyword>